<organism evidence="15 16">
    <name type="scientific">Lacunisphaera limnophila</name>
    <dbReference type="NCBI Taxonomy" id="1838286"/>
    <lineage>
        <taxon>Bacteria</taxon>
        <taxon>Pseudomonadati</taxon>
        <taxon>Verrucomicrobiota</taxon>
        <taxon>Opitutia</taxon>
        <taxon>Opitutales</taxon>
        <taxon>Opitutaceae</taxon>
        <taxon>Lacunisphaera</taxon>
    </lineage>
</organism>
<evidence type="ECO:0000256" key="6">
    <source>
        <dbReference type="ARBA" id="ARBA00022801"/>
    </source>
</evidence>
<dbReference type="PANTHER" id="PTHR42701">
    <property type="entry name" value="IMIDAZOLE GLYCEROL PHOSPHATE SYNTHASE SUBUNIT HISH"/>
    <property type="match status" value="1"/>
</dbReference>
<evidence type="ECO:0000256" key="13">
    <source>
        <dbReference type="PIRSR" id="PIRSR000495-1"/>
    </source>
</evidence>
<gene>
    <name evidence="12 15" type="primary">hisH</name>
    <name evidence="15" type="ORF">Verru16b_01182</name>
</gene>
<evidence type="ECO:0000256" key="11">
    <source>
        <dbReference type="ARBA" id="ARBA00049534"/>
    </source>
</evidence>
<dbReference type="PRINTS" id="PR00097">
    <property type="entry name" value="ANTSNTHASEII"/>
</dbReference>
<dbReference type="HAMAP" id="MF_00278">
    <property type="entry name" value="HisH"/>
    <property type="match status" value="1"/>
</dbReference>
<keyword evidence="9 12" id="KW-0456">Lyase</keyword>
<evidence type="ECO:0000313" key="16">
    <source>
        <dbReference type="Proteomes" id="UP000095228"/>
    </source>
</evidence>
<evidence type="ECO:0000256" key="3">
    <source>
        <dbReference type="ARBA" id="ARBA00011152"/>
    </source>
</evidence>
<dbReference type="GO" id="GO:0004359">
    <property type="term" value="F:glutaminase activity"/>
    <property type="evidence" value="ECO:0007669"/>
    <property type="project" value="UniProtKB-EC"/>
</dbReference>
<dbReference type="EMBL" id="CP016094">
    <property type="protein sequence ID" value="AOS44121.1"/>
    <property type="molecule type" value="Genomic_DNA"/>
</dbReference>
<dbReference type="OrthoDB" id="9807137at2"/>
<keyword evidence="4 12" id="KW-0963">Cytoplasm</keyword>
<comment type="catalytic activity">
    <reaction evidence="11 12">
        <text>L-glutamine + H2O = L-glutamate + NH4(+)</text>
        <dbReference type="Rhea" id="RHEA:15889"/>
        <dbReference type="ChEBI" id="CHEBI:15377"/>
        <dbReference type="ChEBI" id="CHEBI:28938"/>
        <dbReference type="ChEBI" id="CHEBI:29985"/>
        <dbReference type="ChEBI" id="CHEBI:58359"/>
        <dbReference type="EC" id="3.5.1.2"/>
    </reaction>
</comment>
<dbReference type="GO" id="GO:0016829">
    <property type="term" value="F:lyase activity"/>
    <property type="evidence" value="ECO:0007669"/>
    <property type="project" value="UniProtKB-KW"/>
</dbReference>
<evidence type="ECO:0000256" key="8">
    <source>
        <dbReference type="ARBA" id="ARBA00023102"/>
    </source>
</evidence>
<comment type="function">
    <text evidence="12">IGPS catalyzes the conversion of PRFAR and glutamine to IGP, AICAR and glutamate. The HisH subunit catalyzes the hydrolysis of glutamine to glutamate and ammonia as part of the synthesis of IGP and AICAR. The resulting ammonia molecule is channeled to the active site of HisF.</text>
</comment>
<comment type="catalytic activity">
    <reaction evidence="10 12">
        <text>5-[(5-phospho-1-deoxy-D-ribulos-1-ylimino)methylamino]-1-(5-phospho-beta-D-ribosyl)imidazole-4-carboxamide + L-glutamine = D-erythro-1-(imidazol-4-yl)glycerol 3-phosphate + 5-amino-1-(5-phospho-beta-D-ribosyl)imidazole-4-carboxamide + L-glutamate + H(+)</text>
        <dbReference type="Rhea" id="RHEA:24793"/>
        <dbReference type="ChEBI" id="CHEBI:15378"/>
        <dbReference type="ChEBI" id="CHEBI:29985"/>
        <dbReference type="ChEBI" id="CHEBI:58278"/>
        <dbReference type="ChEBI" id="CHEBI:58359"/>
        <dbReference type="ChEBI" id="CHEBI:58475"/>
        <dbReference type="ChEBI" id="CHEBI:58525"/>
        <dbReference type="EC" id="4.3.2.10"/>
    </reaction>
</comment>
<dbReference type="KEGG" id="obg:Verru16b_01182"/>
<evidence type="ECO:0000256" key="2">
    <source>
        <dbReference type="ARBA" id="ARBA00005091"/>
    </source>
</evidence>
<keyword evidence="8 12" id="KW-0368">Histidine biosynthesis</keyword>
<keyword evidence="15" id="KW-0808">Transferase</keyword>
<dbReference type="GO" id="GO:0000105">
    <property type="term" value="P:L-histidine biosynthetic process"/>
    <property type="evidence" value="ECO:0007669"/>
    <property type="project" value="UniProtKB-UniRule"/>
</dbReference>
<dbReference type="GO" id="GO:0000107">
    <property type="term" value="F:imidazoleglycerol-phosphate synthase activity"/>
    <property type="evidence" value="ECO:0007669"/>
    <property type="project" value="UniProtKB-UniRule"/>
</dbReference>
<evidence type="ECO:0000259" key="14">
    <source>
        <dbReference type="Pfam" id="PF00117"/>
    </source>
</evidence>
<dbReference type="CDD" id="cd01748">
    <property type="entry name" value="GATase1_IGP_Synthase"/>
    <property type="match status" value="1"/>
</dbReference>
<dbReference type="InterPro" id="IPR017926">
    <property type="entry name" value="GATASE"/>
</dbReference>
<dbReference type="EC" id="3.5.1.2" evidence="12"/>
<comment type="pathway">
    <text evidence="2 12">Amino-acid biosynthesis; L-histidine biosynthesis; L-histidine from 5-phospho-alpha-D-ribose 1-diphosphate: step 5/9.</text>
</comment>
<dbReference type="UniPathway" id="UPA00031">
    <property type="reaction ID" value="UER00010"/>
</dbReference>
<evidence type="ECO:0000313" key="15">
    <source>
        <dbReference type="EMBL" id="AOS44121.1"/>
    </source>
</evidence>
<dbReference type="GO" id="GO:0005737">
    <property type="term" value="C:cytoplasm"/>
    <property type="evidence" value="ECO:0007669"/>
    <property type="project" value="UniProtKB-SubCell"/>
</dbReference>
<dbReference type="PANTHER" id="PTHR42701:SF1">
    <property type="entry name" value="IMIDAZOLE GLYCEROL PHOSPHATE SYNTHASE SUBUNIT HISH"/>
    <property type="match status" value="1"/>
</dbReference>
<comment type="subunit">
    <text evidence="3 12">Heterodimer of HisH and HisF.</text>
</comment>
<evidence type="ECO:0000256" key="7">
    <source>
        <dbReference type="ARBA" id="ARBA00022962"/>
    </source>
</evidence>
<dbReference type="PATRIC" id="fig|1838286.3.peg.1190"/>
<evidence type="ECO:0000256" key="1">
    <source>
        <dbReference type="ARBA" id="ARBA00004496"/>
    </source>
</evidence>
<feature type="active site" description="Nucleophile" evidence="12 13">
    <location>
        <position position="76"/>
    </location>
</feature>
<keyword evidence="6 12" id="KW-0378">Hydrolase</keyword>
<keyword evidence="16" id="KW-1185">Reference proteome</keyword>
<keyword evidence="15" id="KW-0328">Glycosyltransferase</keyword>
<dbReference type="FunFam" id="3.40.50.880:FF:000009">
    <property type="entry name" value="Imidazole glycerol phosphate synthase subunit HisH"/>
    <property type="match status" value="1"/>
</dbReference>
<feature type="active site" evidence="12 13">
    <location>
        <position position="179"/>
    </location>
</feature>
<protein>
    <recommendedName>
        <fullName evidence="12">Imidazole glycerol phosphate synthase subunit HisH</fullName>
        <ecNumber evidence="12">4.3.2.10</ecNumber>
    </recommendedName>
    <alternativeName>
        <fullName evidence="12">IGP synthase glutaminase subunit</fullName>
        <ecNumber evidence="12">3.5.1.2</ecNumber>
    </alternativeName>
    <alternativeName>
        <fullName evidence="12">IGP synthase subunit HisH</fullName>
    </alternativeName>
    <alternativeName>
        <fullName evidence="12">ImGP synthase subunit HisH</fullName>
        <shortName evidence="12">IGPS subunit HisH</shortName>
    </alternativeName>
</protein>
<evidence type="ECO:0000256" key="10">
    <source>
        <dbReference type="ARBA" id="ARBA00047838"/>
    </source>
</evidence>
<dbReference type="PIRSF" id="PIRSF000495">
    <property type="entry name" value="Amidotransf_hisH"/>
    <property type="match status" value="1"/>
</dbReference>
<dbReference type="NCBIfam" id="TIGR01855">
    <property type="entry name" value="IMP_synth_hisH"/>
    <property type="match status" value="1"/>
</dbReference>
<dbReference type="AlphaFoldDB" id="A0A1D8ATA2"/>
<dbReference type="InterPro" id="IPR029062">
    <property type="entry name" value="Class_I_gatase-like"/>
</dbReference>
<feature type="active site" evidence="12 13">
    <location>
        <position position="177"/>
    </location>
</feature>
<evidence type="ECO:0000256" key="5">
    <source>
        <dbReference type="ARBA" id="ARBA00022605"/>
    </source>
</evidence>
<reference evidence="15 16" key="1">
    <citation type="submission" date="2016-06" db="EMBL/GenBank/DDBJ databases">
        <title>Three novel species with peptidoglycan cell walls form the new genus Lacunisphaera gen. nov. in the family Opitutaceae of the verrucomicrobial subdivision 4.</title>
        <authorList>
            <person name="Rast P."/>
            <person name="Gloeckner I."/>
            <person name="Jogler M."/>
            <person name="Boedeker C."/>
            <person name="Jeske O."/>
            <person name="Wiegand S."/>
            <person name="Reinhardt R."/>
            <person name="Schumann P."/>
            <person name="Rohde M."/>
            <person name="Spring S."/>
            <person name="Gloeckner F.O."/>
            <person name="Jogler C."/>
        </authorList>
    </citation>
    <scope>NUCLEOTIDE SEQUENCE [LARGE SCALE GENOMIC DNA]</scope>
    <source>
        <strain evidence="15 16">IG16b</strain>
    </source>
</reference>
<evidence type="ECO:0000256" key="9">
    <source>
        <dbReference type="ARBA" id="ARBA00023239"/>
    </source>
</evidence>
<feature type="domain" description="Glutamine amidotransferase" evidence="14">
    <location>
        <begin position="4"/>
        <end position="193"/>
    </location>
</feature>
<dbReference type="Gene3D" id="3.40.50.880">
    <property type="match status" value="1"/>
</dbReference>
<comment type="subcellular location">
    <subcellularLocation>
        <location evidence="1 12">Cytoplasm</location>
    </subcellularLocation>
</comment>
<accession>A0A1D8ATA2</accession>
<proteinExistence type="inferred from homology"/>
<evidence type="ECO:0000256" key="4">
    <source>
        <dbReference type="ARBA" id="ARBA00022490"/>
    </source>
</evidence>
<evidence type="ECO:0000256" key="12">
    <source>
        <dbReference type="HAMAP-Rule" id="MF_00278"/>
    </source>
</evidence>
<keyword evidence="5 12" id="KW-0028">Amino-acid biosynthesis</keyword>
<dbReference type="SUPFAM" id="SSF52317">
    <property type="entry name" value="Class I glutamine amidotransferase-like"/>
    <property type="match status" value="1"/>
</dbReference>
<dbReference type="EC" id="4.3.2.10" evidence="12"/>
<keyword evidence="7 12" id="KW-0315">Glutamine amidotransferase</keyword>
<dbReference type="InterPro" id="IPR010139">
    <property type="entry name" value="Imidazole-glycPsynth_HisH"/>
</dbReference>
<dbReference type="Proteomes" id="UP000095228">
    <property type="component" value="Chromosome"/>
</dbReference>
<dbReference type="STRING" id="1838286.Verru16b_01182"/>
<name>A0A1D8ATA2_9BACT</name>
<dbReference type="Pfam" id="PF00117">
    <property type="entry name" value="GATase"/>
    <property type="match status" value="1"/>
</dbReference>
<dbReference type="PROSITE" id="PS51273">
    <property type="entry name" value="GATASE_TYPE_1"/>
    <property type="match status" value="1"/>
</dbReference>
<sequence length="197" mass="20615">MLAIVDSGGANIASVRFALERLGVPSELTADPAVIRAADRVILPGVGSAQEGMKRLHAKGLVEVVRGLTQPVLGICLGMQLMFESSAEGETTSLGLIPGRVALLPESPGITVPHMGWNTLTIRPDTPLLAGFSPATRFYFVHSFAGPVNAFTVASCDHGTPFAAVVQRANFSGVQFHPERSGAAGARLLQNFLAMPA</sequence>